<dbReference type="InterPro" id="IPR006379">
    <property type="entry name" value="HAD-SF_hydro_IIB"/>
</dbReference>
<dbReference type="RefSeq" id="WP_243445586.1">
    <property type="nucleotide sequence ID" value="NZ_AP018711.1"/>
</dbReference>
<keyword evidence="7" id="KW-1185">Reference proteome</keyword>
<feature type="region of interest" description="Disordered" evidence="5">
    <location>
        <begin position="1"/>
        <end position="23"/>
    </location>
</feature>
<sequence>MGIDSSAETSTNDARTPPPPPLPGMIERLSVFLDFDGTLVEFAHAPDAIELGSGLIDLLERAAAALEGRLAIVSGRALADLDRHLGTRRLTLSGSHGGELRLAAADANAPPGSAFPRQAHLEASAFAAAHGLLLETKPLGFAFHYRQKPTAGATVEAFARQLGTRYGLEMRAGKMVAELMPPGIDKGGIVASLMATPGFRGSTPVFIGDDLTDEDGFRAAAAHGGFGILVGTRAGTAATASLGDVNAVHKWLGHI</sequence>
<dbReference type="InterPro" id="IPR036412">
    <property type="entry name" value="HAD-like_sf"/>
</dbReference>
<comment type="catalytic activity">
    <reaction evidence="4">
        <text>alpha,alpha-trehalose 6-phosphate + H2O = alpha,alpha-trehalose + phosphate</text>
        <dbReference type="Rhea" id="RHEA:23420"/>
        <dbReference type="ChEBI" id="CHEBI:15377"/>
        <dbReference type="ChEBI" id="CHEBI:16551"/>
        <dbReference type="ChEBI" id="CHEBI:43474"/>
        <dbReference type="ChEBI" id="CHEBI:58429"/>
        <dbReference type="EC" id="3.1.3.12"/>
    </reaction>
</comment>
<organism evidence="6 7">
    <name type="scientific">Sphingosinicella microcystinivorans</name>
    <dbReference type="NCBI Taxonomy" id="335406"/>
    <lineage>
        <taxon>Bacteria</taxon>
        <taxon>Pseudomonadati</taxon>
        <taxon>Pseudomonadota</taxon>
        <taxon>Alphaproteobacteria</taxon>
        <taxon>Sphingomonadales</taxon>
        <taxon>Sphingosinicellaceae</taxon>
        <taxon>Sphingosinicella</taxon>
    </lineage>
</organism>
<dbReference type="EC" id="3.1.3.12" evidence="4"/>
<dbReference type="PANTHER" id="PTHR43768">
    <property type="entry name" value="TREHALOSE 6-PHOSPHATE PHOSPHATASE"/>
    <property type="match status" value="1"/>
</dbReference>
<dbReference type="InterPro" id="IPR003337">
    <property type="entry name" value="Trehalose_PPase"/>
</dbReference>
<reference evidence="6 7" key="1">
    <citation type="submission" date="2018-10" db="EMBL/GenBank/DDBJ databases">
        <title>Genomic Encyclopedia of Type Strains, Phase IV (KMG-IV): sequencing the most valuable type-strain genomes for metagenomic binning, comparative biology and taxonomic classification.</title>
        <authorList>
            <person name="Goeker M."/>
        </authorList>
    </citation>
    <scope>NUCLEOTIDE SEQUENCE [LARGE SCALE GENOMIC DNA]</scope>
    <source>
        <strain evidence="6 7">DSM 19791</strain>
    </source>
</reference>
<dbReference type="PANTHER" id="PTHR43768:SF3">
    <property type="entry name" value="TREHALOSE 6-PHOSPHATE PHOSPHATASE"/>
    <property type="match status" value="1"/>
</dbReference>
<evidence type="ECO:0000256" key="5">
    <source>
        <dbReference type="SAM" id="MobiDB-lite"/>
    </source>
</evidence>
<dbReference type="InterPro" id="IPR023214">
    <property type="entry name" value="HAD_sf"/>
</dbReference>
<comment type="caution">
    <text evidence="6">The sequence shown here is derived from an EMBL/GenBank/DDBJ whole genome shotgun (WGS) entry which is preliminary data.</text>
</comment>
<comment type="pathway">
    <text evidence="1 4">Glycan biosynthesis; trehalose biosynthesis.</text>
</comment>
<protein>
    <recommendedName>
        <fullName evidence="4">Trehalose 6-phosphate phosphatase</fullName>
        <ecNumber evidence="4">3.1.3.12</ecNumber>
    </recommendedName>
</protein>
<comment type="cofactor">
    <cofactor evidence="4">
        <name>Mg(2+)</name>
        <dbReference type="ChEBI" id="CHEBI:18420"/>
    </cofactor>
</comment>
<dbReference type="NCBIfam" id="TIGR01484">
    <property type="entry name" value="HAD-SF-IIB"/>
    <property type="match status" value="1"/>
</dbReference>
<evidence type="ECO:0000256" key="1">
    <source>
        <dbReference type="ARBA" id="ARBA00005199"/>
    </source>
</evidence>
<dbReference type="InterPro" id="IPR044651">
    <property type="entry name" value="OTSB-like"/>
</dbReference>
<evidence type="ECO:0000256" key="3">
    <source>
        <dbReference type="ARBA" id="ARBA00022801"/>
    </source>
</evidence>
<dbReference type="EMBL" id="RBWX01000007">
    <property type="protein sequence ID" value="RKS91004.1"/>
    <property type="molecule type" value="Genomic_DNA"/>
</dbReference>
<evidence type="ECO:0000256" key="4">
    <source>
        <dbReference type="RuleBase" id="RU361117"/>
    </source>
</evidence>
<keyword evidence="3 4" id="KW-0378">Hydrolase</keyword>
<dbReference type="Gene3D" id="3.30.70.1020">
    <property type="entry name" value="Trehalose-6-phosphate phosphatase related protein, domain 2"/>
    <property type="match status" value="1"/>
</dbReference>
<name>A0ABX9T0R3_SPHMI</name>
<evidence type="ECO:0000313" key="7">
    <source>
        <dbReference type="Proteomes" id="UP000276029"/>
    </source>
</evidence>
<dbReference type="Gene3D" id="3.40.50.1000">
    <property type="entry name" value="HAD superfamily/HAD-like"/>
    <property type="match status" value="1"/>
</dbReference>
<keyword evidence="4" id="KW-0460">Magnesium</keyword>
<evidence type="ECO:0000313" key="6">
    <source>
        <dbReference type="EMBL" id="RKS91004.1"/>
    </source>
</evidence>
<evidence type="ECO:0000256" key="2">
    <source>
        <dbReference type="ARBA" id="ARBA00008770"/>
    </source>
</evidence>
<accession>A0ABX9T0R3</accession>
<comment type="function">
    <text evidence="4">Removes the phosphate from trehalose 6-phosphate to produce free trehalose.</text>
</comment>
<dbReference type="SUPFAM" id="SSF56784">
    <property type="entry name" value="HAD-like"/>
    <property type="match status" value="1"/>
</dbReference>
<proteinExistence type="inferred from homology"/>
<dbReference type="Proteomes" id="UP000276029">
    <property type="component" value="Unassembled WGS sequence"/>
</dbReference>
<gene>
    <name evidence="6" type="ORF">DFR51_0549</name>
</gene>
<keyword evidence="4" id="KW-0479">Metal-binding</keyword>
<comment type="similarity">
    <text evidence="2 4">Belongs to the trehalose phosphatase family.</text>
</comment>
<dbReference type="Pfam" id="PF02358">
    <property type="entry name" value="Trehalose_PPase"/>
    <property type="match status" value="1"/>
</dbReference>
<dbReference type="NCBIfam" id="TIGR00685">
    <property type="entry name" value="T6PP"/>
    <property type="match status" value="1"/>
</dbReference>
<feature type="compositionally biased region" description="Polar residues" evidence="5">
    <location>
        <begin position="1"/>
        <end position="14"/>
    </location>
</feature>